<dbReference type="PROSITE" id="PS50977">
    <property type="entry name" value="HTH_TETR_2"/>
    <property type="match status" value="1"/>
</dbReference>
<evidence type="ECO:0000313" key="5">
    <source>
        <dbReference type="Proteomes" id="UP000589036"/>
    </source>
</evidence>
<gene>
    <name evidence="4" type="ORF">HDA32_005336</name>
</gene>
<name>A0A852U072_9ACTN</name>
<reference evidence="4 5" key="1">
    <citation type="submission" date="2020-07" db="EMBL/GenBank/DDBJ databases">
        <title>Sequencing the genomes of 1000 actinobacteria strains.</title>
        <authorList>
            <person name="Klenk H.-P."/>
        </authorList>
    </citation>
    <scope>NUCLEOTIDE SEQUENCE [LARGE SCALE GENOMIC DNA]</scope>
    <source>
        <strain evidence="4 5">CXB654</strain>
    </source>
</reference>
<dbReference type="SUPFAM" id="SSF46689">
    <property type="entry name" value="Homeodomain-like"/>
    <property type="match status" value="1"/>
</dbReference>
<comment type="caution">
    <text evidence="4">The sequence shown here is derived from an EMBL/GenBank/DDBJ whole genome shotgun (WGS) entry which is preliminary data.</text>
</comment>
<protein>
    <submittedName>
        <fullName evidence="4">DNA-binding transcriptional regulator YbjK</fullName>
    </submittedName>
</protein>
<dbReference type="GO" id="GO:0000976">
    <property type="term" value="F:transcription cis-regulatory region binding"/>
    <property type="evidence" value="ECO:0007669"/>
    <property type="project" value="TreeGrafter"/>
</dbReference>
<keyword evidence="5" id="KW-1185">Reference proteome</keyword>
<dbReference type="InterPro" id="IPR041583">
    <property type="entry name" value="TetR_C_31"/>
</dbReference>
<dbReference type="PANTHER" id="PTHR30055:SF231">
    <property type="entry name" value="TRANSCRIPTIONAL REGULATORY PROTEIN (PROBABLY DEOR-FAMILY)-RELATED"/>
    <property type="match status" value="1"/>
</dbReference>
<keyword evidence="1 2" id="KW-0238">DNA-binding</keyword>
<dbReference type="GO" id="GO:0003700">
    <property type="term" value="F:DNA-binding transcription factor activity"/>
    <property type="evidence" value="ECO:0007669"/>
    <property type="project" value="TreeGrafter"/>
</dbReference>
<dbReference type="InterPro" id="IPR009057">
    <property type="entry name" value="Homeodomain-like_sf"/>
</dbReference>
<evidence type="ECO:0000259" key="3">
    <source>
        <dbReference type="PROSITE" id="PS50977"/>
    </source>
</evidence>
<evidence type="ECO:0000256" key="1">
    <source>
        <dbReference type="ARBA" id="ARBA00023125"/>
    </source>
</evidence>
<dbReference type="RefSeq" id="WP_179645732.1">
    <property type="nucleotide sequence ID" value="NZ_BAAAYY010000014.1"/>
</dbReference>
<accession>A0A852U072</accession>
<feature type="domain" description="HTH tetR-type" evidence="3">
    <location>
        <begin position="6"/>
        <end position="66"/>
    </location>
</feature>
<dbReference type="EMBL" id="JACCCC010000001">
    <property type="protein sequence ID" value="NYE50216.1"/>
    <property type="molecule type" value="Genomic_DNA"/>
</dbReference>
<dbReference type="AlphaFoldDB" id="A0A852U072"/>
<dbReference type="InterPro" id="IPR001647">
    <property type="entry name" value="HTH_TetR"/>
</dbReference>
<feature type="DNA-binding region" description="H-T-H motif" evidence="2">
    <location>
        <begin position="29"/>
        <end position="48"/>
    </location>
</feature>
<organism evidence="4 5">
    <name type="scientific">Spinactinospora alkalitolerans</name>
    <dbReference type="NCBI Taxonomy" id="687207"/>
    <lineage>
        <taxon>Bacteria</taxon>
        <taxon>Bacillati</taxon>
        <taxon>Actinomycetota</taxon>
        <taxon>Actinomycetes</taxon>
        <taxon>Streptosporangiales</taxon>
        <taxon>Nocardiopsidaceae</taxon>
        <taxon>Spinactinospora</taxon>
    </lineage>
</organism>
<dbReference type="PANTHER" id="PTHR30055">
    <property type="entry name" value="HTH-TYPE TRANSCRIPTIONAL REGULATOR RUTR"/>
    <property type="match status" value="1"/>
</dbReference>
<proteinExistence type="predicted"/>
<dbReference type="Pfam" id="PF17940">
    <property type="entry name" value="TetR_C_31"/>
    <property type="match status" value="1"/>
</dbReference>
<evidence type="ECO:0000313" key="4">
    <source>
        <dbReference type="EMBL" id="NYE50216.1"/>
    </source>
</evidence>
<evidence type="ECO:0000256" key="2">
    <source>
        <dbReference type="PROSITE-ProRule" id="PRU00335"/>
    </source>
</evidence>
<dbReference type="Gene3D" id="1.10.357.10">
    <property type="entry name" value="Tetracycline Repressor, domain 2"/>
    <property type="match status" value="1"/>
</dbReference>
<dbReference type="Proteomes" id="UP000589036">
    <property type="component" value="Unassembled WGS sequence"/>
</dbReference>
<sequence>MPPPNPRRRDRLAGAAIEVLAREGSHGLTHRAVDAAAEAPPGTTSRYFRTRAALVNGVVDRVTRRLADRIDGNVVQPIDPAGLEDALVTVLRQMLSADRSQPMALLELHLEGSRDPHLRDVLADAMTARRDLIIRQCRAAGIDVSAQDALQLEMTVMGILFTALTVNPQAFDDLDVFVRTAVRSTLARYLPENAARYGDDDPMPR</sequence>
<dbReference type="InterPro" id="IPR050109">
    <property type="entry name" value="HTH-type_TetR-like_transc_reg"/>
</dbReference>